<dbReference type="PATRIC" id="fig|155920.8.peg.163"/>
<protein>
    <submittedName>
        <fullName evidence="1">Uncharacterized protein</fullName>
    </submittedName>
</protein>
<dbReference type="Proteomes" id="UP000027215">
    <property type="component" value="Chromosome"/>
</dbReference>
<dbReference type="KEGG" id="xfs:D934_00660"/>
<proteinExistence type="predicted"/>
<organism evidence="1 2">
    <name type="scientific">Xylella fastidiosa subsp. sandyi Ann-1</name>
    <dbReference type="NCBI Taxonomy" id="155920"/>
    <lineage>
        <taxon>Bacteria</taxon>
        <taxon>Pseudomonadati</taxon>
        <taxon>Pseudomonadota</taxon>
        <taxon>Gammaproteobacteria</taxon>
        <taxon>Lysobacterales</taxon>
        <taxon>Lysobacteraceae</taxon>
        <taxon>Xylella</taxon>
    </lineage>
</organism>
<evidence type="ECO:0000313" key="2">
    <source>
        <dbReference type="Proteomes" id="UP000027215"/>
    </source>
</evidence>
<gene>
    <name evidence="1" type="ORF">D934_00660</name>
</gene>
<sequence>MFELLGSFKGEAMTVDRIMQHAGLDSIKPSDLLKTKGLPESQDPAYGALVVMLQRVALSRMRCRVR</sequence>
<name>A0A060HDE9_XYLFS</name>
<dbReference type="AlphaFoldDB" id="A0A060HDE9"/>
<reference evidence="1 2" key="1">
    <citation type="submission" date="2013-08" db="EMBL/GenBank/DDBJ databases">
        <authorList>
            <person name="Stouthamer R."/>
            <person name="Nunney L."/>
        </authorList>
    </citation>
    <scope>NUCLEOTIDE SEQUENCE [LARGE SCALE GENOMIC DNA]</scope>
    <source>
        <strain evidence="2">ann-1</strain>
    </source>
</reference>
<evidence type="ECO:0000313" key="1">
    <source>
        <dbReference type="EMBL" id="AIC10922.1"/>
    </source>
</evidence>
<dbReference type="HOGENOM" id="CLU_193115_0_0_6"/>
<dbReference type="EMBL" id="CP006696">
    <property type="protein sequence ID" value="AIC10922.1"/>
    <property type="molecule type" value="Genomic_DNA"/>
</dbReference>
<accession>A0A060HDE9</accession>